<dbReference type="PANTHER" id="PTHR48015">
    <property type="entry name" value="SERINE/THREONINE-PROTEIN KINASE TAO"/>
    <property type="match status" value="1"/>
</dbReference>
<dbReference type="PANTHER" id="PTHR48015:SF41">
    <property type="entry name" value="TRAF2 AND NCK-INTERACTING PROTEIN KINASE"/>
    <property type="match status" value="1"/>
</dbReference>
<dbReference type="GO" id="GO:0005524">
    <property type="term" value="F:ATP binding"/>
    <property type="evidence" value="ECO:0007669"/>
    <property type="project" value="InterPro"/>
</dbReference>
<dbReference type="Proteomes" id="UP001313282">
    <property type="component" value="Unassembled WGS sequence"/>
</dbReference>
<dbReference type="SUPFAM" id="SSF56112">
    <property type="entry name" value="Protein kinase-like (PK-like)"/>
    <property type="match status" value="1"/>
</dbReference>
<dbReference type="GO" id="GO:0004674">
    <property type="term" value="F:protein serine/threonine kinase activity"/>
    <property type="evidence" value="ECO:0007669"/>
    <property type="project" value="TreeGrafter"/>
</dbReference>
<dbReference type="Pfam" id="PF00069">
    <property type="entry name" value="Pkinase"/>
    <property type="match status" value="1"/>
</dbReference>
<dbReference type="SMART" id="SM00220">
    <property type="entry name" value="S_TKc"/>
    <property type="match status" value="1"/>
</dbReference>
<name>A0AAN8MTW4_9PEZI</name>
<dbReference type="GO" id="GO:0000165">
    <property type="term" value="P:MAPK cascade"/>
    <property type="evidence" value="ECO:0007669"/>
    <property type="project" value="TreeGrafter"/>
</dbReference>
<sequence>MDANSDKRHTRWPGFGGLTLSQRLPVRPPSSGAASNLFTSNNAAIYMTDEMTQGTESTALVKRSSVGQNGTVGAANLQEPISGFLNVFQAGMVSLCVRRNGKVAALRAASRAEFAEIQALIRFSHKNVIQIFGYIQHPDINHIQHEYLEIALNEIIACPMSFSEEQVGYVCREVLSGLQFLESVGLEHTKIESSRVLLSQPNTVKIGDALSIRRKSPAVNISEMSFPAVGVGEIALDMMENGTLSENGDHAVALTHPENWTASASDFVRNTSCSPVELLLNHVFVNPNLNPNLTEAIVMGITCTEKIWTPPDECSV</sequence>
<reference evidence="3 4" key="1">
    <citation type="submission" date="2019-10" db="EMBL/GenBank/DDBJ databases">
        <authorList>
            <person name="Palmer J.M."/>
        </authorList>
    </citation>
    <scope>NUCLEOTIDE SEQUENCE [LARGE SCALE GENOMIC DNA]</scope>
    <source>
        <strain evidence="3 4">TWF718</strain>
    </source>
</reference>
<feature type="domain" description="Protein kinase" evidence="2">
    <location>
        <begin position="58"/>
        <end position="316"/>
    </location>
</feature>
<protein>
    <recommendedName>
        <fullName evidence="2">Protein kinase domain-containing protein</fullName>
    </recommendedName>
</protein>
<dbReference type="InterPro" id="IPR000719">
    <property type="entry name" value="Prot_kinase_dom"/>
</dbReference>
<evidence type="ECO:0000259" key="2">
    <source>
        <dbReference type="PROSITE" id="PS50011"/>
    </source>
</evidence>
<dbReference type="AlphaFoldDB" id="A0AAN8MTW4"/>
<keyword evidence="4" id="KW-1185">Reference proteome</keyword>
<accession>A0AAN8MTW4</accession>
<dbReference type="EMBL" id="JAVHNR010000007">
    <property type="protein sequence ID" value="KAK6336921.1"/>
    <property type="molecule type" value="Genomic_DNA"/>
</dbReference>
<evidence type="ECO:0000313" key="3">
    <source>
        <dbReference type="EMBL" id="KAK6336921.1"/>
    </source>
</evidence>
<dbReference type="PROSITE" id="PS50011">
    <property type="entry name" value="PROTEIN_KINASE_DOM"/>
    <property type="match status" value="1"/>
</dbReference>
<dbReference type="GO" id="GO:0043408">
    <property type="term" value="P:regulation of MAPK cascade"/>
    <property type="evidence" value="ECO:0007669"/>
    <property type="project" value="TreeGrafter"/>
</dbReference>
<proteinExistence type="predicted"/>
<organism evidence="3 4">
    <name type="scientific">Orbilia javanica</name>
    <dbReference type="NCBI Taxonomy" id="47235"/>
    <lineage>
        <taxon>Eukaryota</taxon>
        <taxon>Fungi</taxon>
        <taxon>Dikarya</taxon>
        <taxon>Ascomycota</taxon>
        <taxon>Pezizomycotina</taxon>
        <taxon>Orbiliomycetes</taxon>
        <taxon>Orbiliales</taxon>
        <taxon>Orbiliaceae</taxon>
        <taxon>Orbilia</taxon>
    </lineage>
</organism>
<dbReference type="GO" id="GO:0005737">
    <property type="term" value="C:cytoplasm"/>
    <property type="evidence" value="ECO:0007669"/>
    <property type="project" value="TreeGrafter"/>
</dbReference>
<gene>
    <name evidence="3" type="ORF">TWF718_009709</name>
</gene>
<comment type="caution">
    <text evidence="3">The sequence shown here is derived from an EMBL/GenBank/DDBJ whole genome shotgun (WGS) entry which is preliminary data.</text>
</comment>
<feature type="region of interest" description="Disordered" evidence="1">
    <location>
        <begin position="1"/>
        <end position="23"/>
    </location>
</feature>
<dbReference type="InterPro" id="IPR050285">
    <property type="entry name" value="STE20_Ser/Thr_kinase"/>
</dbReference>
<evidence type="ECO:0000256" key="1">
    <source>
        <dbReference type="SAM" id="MobiDB-lite"/>
    </source>
</evidence>
<evidence type="ECO:0000313" key="4">
    <source>
        <dbReference type="Proteomes" id="UP001313282"/>
    </source>
</evidence>
<dbReference type="Gene3D" id="1.10.510.10">
    <property type="entry name" value="Transferase(Phosphotransferase) domain 1"/>
    <property type="match status" value="1"/>
</dbReference>
<dbReference type="InterPro" id="IPR011009">
    <property type="entry name" value="Kinase-like_dom_sf"/>
</dbReference>